<evidence type="ECO:0000313" key="1">
    <source>
        <dbReference type="EMBL" id="CAG7709657.1"/>
    </source>
</evidence>
<name>A0A8J2NMM7_9HEXA</name>
<organism evidence="1 2">
    <name type="scientific">Allacma fusca</name>
    <dbReference type="NCBI Taxonomy" id="39272"/>
    <lineage>
        <taxon>Eukaryota</taxon>
        <taxon>Metazoa</taxon>
        <taxon>Ecdysozoa</taxon>
        <taxon>Arthropoda</taxon>
        <taxon>Hexapoda</taxon>
        <taxon>Collembola</taxon>
        <taxon>Symphypleona</taxon>
        <taxon>Sminthuridae</taxon>
        <taxon>Allacma</taxon>
    </lineage>
</organism>
<reference evidence="1" key="1">
    <citation type="submission" date="2021-06" db="EMBL/GenBank/DDBJ databases">
        <authorList>
            <person name="Hodson N. C."/>
            <person name="Mongue J. A."/>
            <person name="Jaron S. K."/>
        </authorList>
    </citation>
    <scope>NUCLEOTIDE SEQUENCE</scope>
</reference>
<gene>
    <name evidence="1" type="ORF">AFUS01_LOCUS4835</name>
</gene>
<dbReference type="AlphaFoldDB" id="A0A8J2NMM7"/>
<evidence type="ECO:0000313" key="2">
    <source>
        <dbReference type="Proteomes" id="UP000708208"/>
    </source>
</evidence>
<accession>A0A8J2NMM7</accession>
<sequence>MSMELNSVKNILSEGISVNNVVRIESSGGIAAGTTPQIVDDERNTTKMLTEIWSEIHSIKGELSERKDAEANNFTSLESNGTQFTL</sequence>
<protein>
    <submittedName>
        <fullName evidence="1">Uncharacterized protein</fullName>
    </submittedName>
</protein>
<dbReference type="EMBL" id="CAJVCH010030466">
    <property type="protein sequence ID" value="CAG7709657.1"/>
    <property type="molecule type" value="Genomic_DNA"/>
</dbReference>
<keyword evidence="2" id="KW-1185">Reference proteome</keyword>
<comment type="caution">
    <text evidence="1">The sequence shown here is derived from an EMBL/GenBank/DDBJ whole genome shotgun (WGS) entry which is preliminary data.</text>
</comment>
<dbReference type="Proteomes" id="UP000708208">
    <property type="component" value="Unassembled WGS sequence"/>
</dbReference>
<proteinExistence type="predicted"/>
<feature type="non-terminal residue" evidence="1">
    <location>
        <position position="86"/>
    </location>
</feature>